<name>A0A4Y2J8M0_ARAVE</name>
<feature type="region of interest" description="Disordered" evidence="1">
    <location>
        <begin position="1"/>
        <end position="35"/>
    </location>
</feature>
<dbReference type="EMBL" id="BGPR01003252">
    <property type="protein sequence ID" value="GBM85648.1"/>
    <property type="molecule type" value="Genomic_DNA"/>
</dbReference>
<evidence type="ECO:0000256" key="1">
    <source>
        <dbReference type="SAM" id="MobiDB-lite"/>
    </source>
</evidence>
<gene>
    <name evidence="2" type="ORF">AVEN_150176_1</name>
</gene>
<comment type="caution">
    <text evidence="2">The sequence shown here is derived from an EMBL/GenBank/DDBJ whole genome shotgun (WGS) entry which is preliminary data.</text>
</comment>
<dbReference type="Proteomes" id="UP000499080">
    <property type="component" value="Unassembled WGS sequence"/>
</dbReference>
<accession>A0A4Y2J8M0</accession>
<organism evidence="2 3">
    <name type="scientific">Araneus ventricosus</name>
    <name type="common">Orbweaver spider</name>
    <name type="synonym">Epeira ventricosa</name>
    <dbReference type="NCBI Taxonomy" id="182803"/>
    <lineage>
        <taxon>Eukaryota</taxon>
        <taxon>Metazoa</taxon>
        <taxon>Ecdysozoa</taxon>
        <taxon>Arthropoda</taxon>
        <taxon>Chelicerata</taxon>
        <taxon>Arachnida</taxon>
        <taxon>Araneae</taxon>
        <taxon>Araneomorphae</taxon>
        <taxon>Entelegynae</taxon>
        <taxon>Araneoidea</taxon>
        <taxon>Araneidae</taxon>
        <taxon>Araneus</taxon>
    </lineage>
</organism>
<proteinExistence type="predicted"/>
<feature type="compositionally biased region" description="Basic residues" evidence="1">
    <location>
        <begin position="15"/>
        <end position="27"/>
    </location>
</feature>
<evidence type="ECO:0000313" key="2">
    <source>
        <dbReference type="EMBL" id="GBM85648.1"/>
    </source>
</evidence>
<protein>
    <submittedName>
        <fullName evidence="2">Uncharacterized protein</fullName>
    </submittedName>
</protein>
<keyword evidence="3" id="KW-1185">Reference proteome</keyword>
<reference evidence="2 3" key="1">
    <citation type="journal article" date="2019" name="Sci. Rep.">
        <title>Orb-weaving spider Araneus ventricosus genome elucidates the spidroin gene catalogue.</title>
        <authorList>
            <person name="Kono N."/>
            <person name="Nakamura H."/>
            <person name="Ohtoshi R."/>
            <person name="Moran D.A.P."/>
            <person name="Shinohara A."/>
            <person name="Yoshida Y."/>
            <person name="Fujiwara M."/>
            <person name="Mori M."/>
            <person name="Tomita M."/>
            <person name="Arakawa K."/>
        </authorList>
    </citation>
    <scope>NUCLEOTIDE SEQUENCE [LARGE SCALE GENOMIC DNA]</scope>
</reference>
<dbReference type="AlphaFoldDB" id="A0A4Y2J8M0"/>
<sequence>MEAVTSLKPVIHNRSTPRKWHGRRRVPGSRPDSNEDPTCMWACCTLSHAQAIKRLPSGVVLKFGVGVPVQVSFSSSDGGSKLRGLSQNRLLVASKRDVNITKLN</sequence>
<evidence type="ECO:0000313" key="3">
    <source>
        <dbReference type="Proteomes" id="UP000499080"/>
    </source>
</evidence>